<organism evidence="1 2">
    <name type="scientific">Thalictrum thalictroides</name>
    <name type="common">Rue-anemone</name>
    <name type="synonym">Anemone thalictroides</name>
    <dbReference type="NCBI Taxonomy" id="46969"/>
    <lineage>
        <taxon>Eukaryota</taxon>
        <taxon>Viridiplantae</taxon>
        <taxon>Streptophyta</taxon>
        <taxon>Embryophyta</taxon>
        <taxon>Tracheophyta</taxon>
        <taxon>Spermatophyta</taxon>
        <taxon>Magnoliopsida</taxon>
        <taxon>Ranunculales</taxon>
        <taxon>Ranunculaceae</taxon>
        <taxon>Thalictroideae</taxon>
        <taxon>Thalictrum</taxon>
    </lineage>
</organism>
<proteinExistence type="predicted"/>
<dbReference type="Proteomes" id="UP000554482">
    <property type="component" value="Unassembled WGS sequence"/>
</dbReference>
<name>A0A7J6VPY7_THATH</name>
<sequence length="84" mass="8848">MQVLFVTSPDTINTYLSKSICWQSDILGNSGINEYCKLGCASSVCEAISTLQISDAGEEVVNGAVEQCTEACSAFCTKGSLEIA</sequence>
<comment type="caution">
    <text evidence="1">The sequence shown here is derived from an EMBL/GenBank/DDBJ whole genome shotgun (WGS) entry which is preliminary data.</text>
</comment>
<evidence type="ECO:0000313" key="1">
    <source>
        <dbReference type="EMBL" id="KAF5186943.1"/>
    </source>
</evidence>
<keyword evidence="2" id="KW-1185">Reference proteome</keyword>
<accession>A0A7J6VPY7</accession>
<gene>
    <name evidence="1" type="ORF">FRX31_023469</name>
</gene>
<dbReference type="AlphaFoldDB" id="A0A7J6VPY7"/>
<reference evidence="1 2" key="1">
    <citation type="submission" date="2020-06" db="EMBL/GenBank/DDBJ databases">
        <title>Transcriptomic and genomic resources for Thalictrum thalictroides and T. hernandezii: Facilitating candidate gene discovery in an emerging model plant lineage.</title>
        <authorList>
            <person name="Arias T."/>
            <person name="Riano-Pachon D.M."/>
            <person name="Di Stilio V.S."/>
        </authorList>
    </citation>
    <scope>NUCLEOTIDE SEQUENCE [LARGE SCALE GENOMIC DNA]</scope>
    <source>
        <strain evidence="2">cv. WT478/WT964</strain>
        <tissue evidence="1">Leaves</tissue>
    </source>
</reference>
<dbReference type="EMBL" id="JABWDY010028665">
    <property type="protein sequence ID" value="KAF5186943.1"/>
    <property type="molecule type" value="Genomic_DNA"/>
</dbReference>
<evidence type="ECO:0000313" key="2">
    <source>
        <dbReference type="Proteomes" id="UP000554482"/>
    </source>
</evidence>
<protein>
    <submittedName>
        <fullName evidence="1">Thionin-2.2</fullName>
    </submittedName>
</protein>
<dbReference type="OrthoDB" id="653285at2759"/>